<dbReference type="Proteomes" id="UP000030745">
    <property type="component" value="Unassembled WGS sequence"/>
</dbReference>
<gene>
    <name evidence="1" type="ORF">SPRG_12536</name>
</gene>
<dbReference type="KEGG" id="spar:SPRG_12536"/>
<dbReference type="AlphaFoldDB" id="A0A067C3U7"/>
<dbReference type="GeneID" id="24134486"/>
<evidence type="ECO:0000313" key="2">
    <source>
        <dbReference type="Proteomes" id="UP000030745"/>
    </source>
</evidence>
<evidence type="ECO:0000313" key="1">
    <source>
        <dbReference type="EMBL" id="KDO21492.1"/>
    </source>
</evidence>
<reference evidence="1 2" key="1">
    <citation type="journal article" date="2013" name="PLoS Genet.">
        <title>Distinctive expansion of potential virulence genes in the genome of the oomycete fish pathogen Saprolegnia parasitica.</title>
        <authorList>
            <person name="Jiang R.H."/>
            <person name="de Bruijn I."/>
            <person name="Haas B.J."/>
            <person name="Belmonte R."/>
            <person name="Lobach L."/>
            <person name="Christie J."/>
            <person name="van den Ackerveken G."/>
            <person name="Bottin A."/>
            <person name="Bulone V."/>
            <person name="Diaz-Moreno S.M."/>
            <person name="Dumas B."/>
            <person name="Fan L."/>
            <person name="Gaulin E."/>
            <person name="Govers F."/>
            <person name="Grenville-Briggs L.J."/>
            <person name="Horner N.R."/>
            <person name="Levin J.Z."/>
            <person name="Mammella M."/>
            <person name="Meijer H.J."/>
            <person name="Morris P."/>
            <person name="Nusbaum C."/>
            <person name="Oome S."/>
            <person name="Phillips A.J."/>
            <person name="van Rooyen D."/>
            <person name="Rzeszutek E."/>
            <person name="Saraiva M."/>
            <person name="Secombes C.J."/>
            <person name="Seidl M.F."/>
            <person name="Snel B."/>
            <person name="Stassen J.H."/>
            <person name="Sykes S."/>
            <person name="Tripathy S."/>
            <person name="van den Berg H."/>
            <person name="Vega-Arreguin J.C."/>
            <person name="Wawra S."/>
            <person name="Young S.K."/>
            <person name="Zeng Q."/>
            <person name="Dieguez-Uribeondo J."/>
            <person name="Russ C."/>
            <person name="Tyler B.M."/>
            <person name="van West P."/>
        </authorList>
    </citation>
    <scope>NUCLEOTIDE SEQUENCE [LARGE SCALE GENOMIC DNA]</scope>
    <source>
        <strain evidence="1 2">CBS 223.65</strain>
    </source>
</reference>
<organism evidence="1 2">
    <name type="scientific">Saprolegnia parasitica (strain CBS 223.65)</name>
    <dbReference type="NCBI Taxonomy" id="695850"/>
    <lineage>
        <taxon>Eukaryota</taxon>
        <taxon>Sar</taxon>
        <taxon>Stramenopiles</taxon>
        <taxon>Oomycota</taxon>
        <taxon>Saprolegniomycetes</taxon>
        <taxon>Saprolegniales</taxon>
        <taxon>Saprolegniaceae</taxon>
        <taxon>Saprolegnia</taxon>
    </lineage>
</organism>
<feature type="non-terminal residue" evidence="1">
    <location>
        <position position="61"/>
    </location>
</feature>
<dbReference type="VEuPathDB" id="FungiDB:SPRG_12536"/>
<accession>A0A067C3U7</accession>
<keyword evidence="2" id="KW-1185">Reference proteome</keyword>
<proteinExistence type="predicted"/>
<dbReference type="EMBL" id="KK583287">
    <property type="protein sequence ID" value="KDO21492.1"/>
    <property type="molecule type" value="Genomic_DNA"/>
</dbReference>
<dbReference type="RefSeq" id="XP_012207835.1">
    <property type="nucleotide sequence ID" value="XM_012352445.1"/>
</dbReference>
<protein>
    <submittedName>
        <fullName evidence="1">Uncharacterized protein</fullName>
    </submittedName>
</protein>
<sequence>MLASPRWSQHQPTSSVFIWTSEKDAALDDQVASSIRESLEATDDVDDELVREIYAARFPLG</sequence>
<name>A0A067C3U7_SAPPC</name>